<evidence type="ECO:0000256" key="1">
    <source>
        <dbReference type="SAM" id="Phobius"/>
    </source>
</evidence>
<name>A0A4Z2IMD3_9TELE</name>
<gene>
    <name evidence="2" type="ORF">EYF80_010814</name>
</gene>
<keyword evidence="1" id="KW-0472">Membrane</keyword>
<reference evidence="2 3" key="1">
    <citation type="submission" date="2019-03" db="EMBL/GenBank/DDBJ databases">
        <title>First draft genome of Liparis tanakae, snailfish: a comprehensive survey of snailfish specific genes.</title>
        <authorList>
            <person name="Kim W."/>
            <person name="Song I."/>
            <person name="Jeong J.-H."/>
            <person name="Kim D."/>
            <person name="Kim S."/>
            <person name="Ryu S."/>
            <person name="Song J.Y."/>
            <person name="Lee S.K."/>
        </authorList>
    </citation>
    <scope>NUCLEOTIDE SEQUENCE [LARGE SCALE GENOMIC DNA]</scope>
    <source>
        <tissue evidence="2">Muscle</tissue>
    </source>
</reference>
<comment type="caution">
    <text evidence="2">The sequence shown here is derived from an EMBL/GenBank/DDBJ whole genome shotgun (WGS) entry which is preliminary data.</text>
</comment>
<evidence type="ECO:0000313" key="3">
    <source>
        <dbReference type="Proteomes" id="UP000314294"/>
    </source>
</evidence>
<keyword evidence="1" id="KW-0812">Transmembrane</keyword>
<dbReference type="AlphaFoldDB" id="A0A4Z2IMD3"/>
<evidence type="ECO:0000313" key="2">
    <source>
        <dbReference type="EMBL" id="TNN78888.1"/>
    </source>
</evidence>
<dbReference type="Proteomes" id="UP000314294">
    <property type="component" value="Unassembled WGS sequence"/>
</dbReference>
<accession>A0A4Z2IMD3</accession>
<organism evidence="2 3">
    <name type="scientific">Liparis tanakae</name>
    <name type="common">Tanaka's snailfish</name>
    <dbReference type="NCBI Taxonomy" id="230148"/>
    <lineage>
        <taxon>Eukaryota</taxon>
        <taxon>Metazoa</taxon>
        <taxon>Chordata</taxon>
        <taxon>Craniata</taxon>
        <taxon>Vertebrata</taxon>
        <taxon>Euteleostomi</taxon>
        <taxon>Actinopterygii</taxon>
        <taxon>Neopterygii</taxon>
        <taxon>Teleostei</taxon>
        <taxon>Neoteleostei</taxon>
        <taxon>Acanthomorphata</taxon>
        <taxon>Eupercaria</taxon>
        <taxon>Perciformes</taxon>
        <taxon>Cottioidei</taxon>
        <taxon>Cottales</taxon>
        <taxon>Liparidae</taxon>
        <taxon>Liparis</taxon>
    </lineage>
</organism>
<dbReference type="EMBL" id="SRLO01000069">
    <property type="protein sequence ID" value="TNN78888.1"/>
    <property type="molecule type" value="Genomic_DNA"/>
</dbReference>
<protein>
    <submittedName>
        <fullName evidence="2">Uncharacterized protein</fullName>
    </submittedName>
</protein>
<feature type="transmembrane region" description="Helical" evidence="1">
    <location>
        <begin position="224"/>
        <end position="245"/>
    </location>
</feature>
<keyword evidence="1" id="KW-1133">Transmembrane helix</keyword>
<proteinExistence type="predicted"/>
<keyword evidence="3" id="KW-1185">Reference proteome</keyword>
<sequence>MVVQKKRKGLACVTSRQNCKWEWKMTAAPLSHKPRPSTGHVLDAEEWAPGLPPSSVHLSRLRRRAFMKKLLTVVSSRPSCCEMVSCISLDGRLFSLKMASRVRRCRSVKTSRDFFGVLLRSFAVSCSLRLHAGGLKGGQRGKRTMREESRGEWGDGRKRQKLICFQTCARCLMAVHLNNMIGTVALKAQQALRGDNFSPGVLIFVTRSDRVPCERQSTLWAKMAWGMLYLFSSAVILCATSLVLISSSCPELFTP</sequence>